<comment type="catalytic activity">
    <reaction evidence="4">
        <text>[thioredoxin]-disulfide + sulfite + AMP + 2 H(+) = adenosine 5'-phosphosulfate + [thioredoxin]-dithiol</text>
        <dbReference type="Rhea" id="RHEA:21976"/>
        <dbReference type="Rhea" id="RHEA-COMP:10698"/>
        <dbReference type="Rhea" id="RHEA-COMP:10700"/>
        <dbReference type="ChEBI" id="CHEBI:15378"/>
        <dbReference type="ChEBI" id="CHEBI:17359"/>
        <dbReference type="ChEBI" id="CHEBI:29950"/>
        <dbReference type="ChEBI" id="CHEBI:50058"/>
        <dbReference type="ChEBI" id="CHEBI:58243"/>
        <dbReference type="ChEBI" id="CHEBI:456215"/>
        <dbReference type="EC" id="1.8.4.10"/>
    </reaction>
</comment>
<dbReference type="GO" id="GO:0046872">
    <property type="term" value="F:metal ion binding"/>
    <property type="evidence" value="ECO:0007669"/>
    <property type="project" value="UniProtKB-KW"/>
</dbReference>
<evidence type="ECO:0000256" key="1">
    <source>
        <dbReference type="ARBA" id="ARBA00009732"/>
    </source>
</evidence>
<organism evidence="6 7">
    <name type="scientific">Telmatocola sphagniphila</name>
    <dbReference type="NCBI Taxonomy" id="1123043"/>
    <lineage>
        <taxon>Bacteria</taxon>
        <taxon>Pseudomonadati</taxon>
        <taxon>Planctomycetota</taxon>
        <taxon>Planctomycetia</taxon>
        <taxon>Gemmatales</taxon>
        <taxon>Gemmataceae</taxon>
    </lineage>
</organism>
<dbReference type="PANTHER" id="PTHR46509:SF1">
    <property type="entry name" value="PHOSPHOADENOSINE PHOSPHOSULFATE REDUCTASE"/>
    <property type="match status" value="1"/>
</dbReference>
<dbReference type="GO" id="GO:0043866">
    <property type="term" value="F:adenylyl-sulfate reductase (thioredoxin) activity"/>
    <property type="evidence" value="ECO:0007669"/>
    <property type="project" value="UniProtKB-EC"/>
</dbReference>
<feature type="active site" description="Nucleophile; cysteine thiosulfonate intermediate" evidence="4">
    <location>
        <position position="228"/>
    </location>
</feature>
<comment type="cofactor">
    <cofactor evidence="4">
        <name>[4Fe-4S] cluster</name>
        <dbReference type="ChEBI" id="CHEBI:49883"/>
    </cofactor>
    <text evidence="4">Binds 1 [4Fe-4S] cluster per subunit.</text>
</comment>
<dbReference type="CDD" id="cd23945">
    <property type="entry name" value="PAPS_reductase"/>
    <property type="match status" value="1"/>
</dbReference>
<dbReference type="InterPro" id="IPR004511">
    <property type="entry name" value="PAPS/APS_Rdtase"/>
</dbReference>
<dbReference type="Pfam" id="PF01507">
    <property type="entry name" value="PAPS_reduct"/>
    <property type="match status" value="1"/>
</dbReference>
<dbReference type="PANTHER" id="PTHR46509">
    <property type="entry name" value="PHOSPHOADENOSINE PHOSPHOSULFATE REDUCTASE"/>
    <property type="match status" value="1"/>
</dbReference>
<dbReference type="NCBIfam" id="NF002537">
    <property type="entry name" value="PRK02090.1"/>
    <property type="match status" value="1"/>
</dbReference>
<evidence type="ECO:0000313" key="7">
    <source>
        <dbReference type="Proteomes" id="UP000676194"/>
    </source>
</evidence>
<dbReference type="EC" id="1.8.4.10" evidence="4"/>
<comment type="similarity">
    <text evidence="1 4">Belongs to the PAPS reductase family. CysH subfamily.</text>
</comment>
<feature type="binding site" evidence="4">
    <location>
        <position position="119"/>
    </location>
    <ligand>
        <name>[4Fe-4S] cluster</name>
        <dbReference type="ChEBI" id="CHEBI:49883"/>
    </ligand>
</feature>
<dbReference type="GO" id="GO:0004604">
    <property type="term" value="F:phosphoadenylyl-sulfate reductase (thioredoxin) activity"/>
    <property type="evidence" value="ECO:0007669"/>
    <property type="project" value="UniProtKB-UniRule"/>
</dbReference>
<name>A0A8E6B4M3_9BACT</name>
<dbReference type="PIRSF" id="PIRSF000857">
    <property type="entry name" value="PAPS_reductase"/>
    <property type="match status" value="1"/>
</dbReference>
<sequence length="241" mass="27510">MDSPFITAAEIESANLELTGRSAEEVLRWAVGRFGHKLMMATAFGAEGCCLIHMLAQIDPTIRVINLDTGYQFKETLKLRERLLYTYGVAVEFIRPDTTVEEYERMHGGPLYEHRSDQCCFDRKIVPLRKAVVGYQAWISSIRKDQTADRARADVVQWDPKFGVVKVNPILTWNYKDVWNFIYKNNVPYNPLHDQGYPSIGCWPCTQPVTEGADERSGRWAGMKKKECGLHVVEYQQGSGI</sequence>
<comment type="function">
    <text evidence="4">Catalyzes the formation of sulfite from adenosine 5'-phosphosulfate (APS) using thioredoxin as an electron donor.</text>
</comment>
<feature type="binding site" evidence="4">
    <location>
        <position position="202"/>
    </location>
    <ligand>
        <name>[4Fe-4S] cluster</name>
        <dbReference type="ChEBI" id="CHEBI:49883"/>
    </ligand>
</feature>
<proteinExistence type="inferred from homology"/>
<feature type="domain" description="Phosphoadenosine phosphosulphate reductase" evidence="5">
    <location>
        <begin position="38"/>
        <end position="208"/>
    </location>
</feature>
<keyword evidence="4" id="KW-0963">Cytoplasm</keyword>
<dbReference type="SUPFAM" id="SSF52402">
    <property type="entry name" value="Adenine nucleotide alpha hydrolases-like"/>
    <property type="match status" value="1"/>
</dbReference>
<keyword evidence="4" id="KW-0408">Iron</keyword>
<feature type="binding site" evidence="4">
    <location>
        <position position="205"/>
    </location>
    <ligand>
        <name>[4Fe-4S] cluster</name>
        <dbReference type="ChEBI" id="CHEBI:49883"/>
    </ligand>
</feature>
<dbReference type="NCBIfam" id="TIGR00434">
    <property type="entry name" value="cysH"/>
    <property type="match status" value="1"/>
</dbReference>
<feature type="binding site" evidence="4">
    <location>
        <position position="120"/>
    </location>
    <ligand>
        <name>[4Fe-4S] cluster</name>
        <dbReference type="ChEBI" id="CHEBI:49883"/>
    </ligand>
</feature>
<dbReference type="Proteomes" id="UP000676194">
    <property type="component" value="Chromosome"/>
</dbReference>
<evidence type="ECO:0000313" key="6">
    <source>
        <dbReference type="EMBL" id="QVL31247.1"/>
    </source>
</evidence>
<evidence type="ECO:0000259" key="5">
    <source>
        <dbReference type="Pfam" id="PF01507"/>
    </source>
</evidence>
<dbReference type="InterPro" id="IPR002500">
    <property type="entry name" value="PAPS_reduct_dom"/>
</dbReference>
<dbReference type="RefSeq" id="WP_213495128.1">
    <property type="nucleotide sequence ID" value="NZ_CP074694.1"/>
</dbReference>
<dbReference type="GO" id="GO:0005737">
    <property type="term" value="C:cytoplasm"/>
    <property type="evidence" value="ECO:0007669"/>
    <property type="project" value="UniProtKB-SubCell"/>
</dbReference>
<evidence type="ECO:0000256" key="3">
    <source>
        <dbReference type="ARBA" id="ARBA00024327"/>
    </source>
</evidence>
<keyword evidence="7" id="KW-1185">Reference proteome</keyword>
<dbReference type="GO" id="GO:0070814">
    <property type="term" value="P:hydrogen sulfide biosynthetic process"/>
    <property type="evidence" value="ECO:0007669"/>
    <property type="project" value="UniProtKB-UniRule"/>
</dbReference>
<gene>
    <name evidence="4" type="primary">cysH</name>
    <name evidence="6" type="ORF">KIH39_20730</name>
</gene>
<dbReference type="Gene3D" id="3.40.50.620">
    <property type="entry name" value="HUPs"/>
    <property type="match status" value="1"/>
</dbReference>
<dbReference type="GO" id="GO:0019379">
    <property type="term" value="P:sulfate assimilation, phosphoadenylyl sulfate reduction by phosphoadenylyl-sulfate reductase (thioredoxin)"/>
    <property type="evidence" value="ECO:0007669"/>
    <property type="project" value="UniProtKB-UniRule"/>
</dbReference>
<reference evidence="6" key="1">
    <citation type="submission" date="2021-05" db="EMBL/GenBank/DDBJ databases">
        <title>Complete genome sequence of the cellulolytic planctomycete Telmatocola sphagniphila SP2T and characterization of the first cellulase from planctomycetes.</title>
        <authorList>
            <person name="Rakitin A.L."/>
            <person name="Beletsky A.V."/>
            <person name="Naumoff D.G."/>
            <person name="Kulichevskaya I.S."/>
            <person name="Mardanov A.V."/>
            <person name="Ravin N.V."/>
            <person name="Dedysh S.N."/>
        </authorList>
    </citation>
    <scope>NUCLEOTIDE SEQUENCE</scope>
    <source>
        <strain evidence="6">SP2T</strain>
    </source>
</reference>
<comment type="subcellular location">
    <subcellularLocation>
        <location evidence="4">Cytoplasm</location>
    </subcellularLocation>
</comment>
<dbReference type="InterPro" id="IPR014729">
    <property type="entry name" value="Rossmann-like_a/b/a_fold"/>
</dbReference>
<dbReference type="KEGG" id="tsph:KIH39_20730"/>
<keyword evidence="4" id="KW-0411">Iron-sulfur</keyword>
<comment type="pathway">
    <text evidence="3 4">Sulfur metabolism; hydrogen sulfide biosynthesis; sulfite from sulfate.</text>
</comment>
<accession>A0A8E6B4M3</accession>
<keyword evidence="4" id="KW-0479">Metal-binding</keyword>
<protein>
    <recommendedName>
        <fullName evidence="4">Adenosine 5'-phosphosulfate reductase</fullName>
        <shortName evidence="4">APS reductase</shortName>
        <ecNumber evidence="4">1.8.4.10</ecNumber>
    </recommendedName>
    <alternativeName>
        <fullName evidence="4">5'-adenylylsulfate reductase</fullName>
    </alternativeName>
    <alternativeName>
        <fullName evidence="4">Thioredoxin-dependent 5'-adenylylsulfate reductase</fullName>
    </alternativeName>
</protein>
<dbReference type="EMBL" id="CP074694">
    <property type="protein sequence ID" value="QVL31247.1"/>
    <property type="molecule type" value="Genomic_DNA"/>
</dbReference>
<dbReference type="GO" id="GO:0051539">
    <property type="term" value="F:4 iron, 4 sulfur cluster binding"/>
    <property type="evidence" value="ECO:0007669"/>
    <property type="project" value="UniProtKB-UniRule"/>
</dbReference>
<dbReference type="HAMAP" id="MF_00063">
    <property type="entry name" value="CysH"/>
    <property type="match status" value="1"/>
</dbReference>
<evidence type="ECO:0000256" key="4">
    <source>
        <dbReference type="HAMAP-Rule" id="MF_00063"/>
    </source>
</evidence>
<keyword evidence="2 4" id="KW-0560">Oxidoreductase</keyword>
<evidence type="ECO:0000256" key="2">
    <source>
        <dbReference type="ARBA" id="ARBA00023002"/>
    </source>
</evidence>
<dbReference type="AlphaFoldDB" id="A0A8E6B4M3"/>